<accession>A0A9D1UV98</accession>
<evidence type="ECO:0000256" key="2">
    <source>
        <dbReference type="ARBA" id="ARBA00022801"/>
    </source>
</evidence>
<dbReference type="Gene3D" id="3.30.70.360">
    <property type="match status" value="1"/>
</dbReference>
<dbReference type="CDD" id="cd03885">
    <property type="entry name" value="M20_CPDG2"/>
    <property type="match status" value="1"/>
</dbReference>
<evidence type="ECO:0000256" key="4">
    <source>
        <dbReference type="SAM" id="MobiDB-lite"/>
    </source>
</evidence>
<dbReference type="PANTHER" id="PTHR43808:SF9">
    <property type="entry name" value="BLL0789 PROTEIN"/>
    <property type="match status" value="1"/>
</dbReference>
<reference evidence="6" key="2">
    <citation type="submission" date="2021-04" db="EMBL/GenBank/DDBJ databases">
        <authorList>
            <person name="Gilroy R."/>
        </authorList>
    </citation>
    <scope>NUCLEOTIDE SEQUENCE</scope>
    <source>
        <strain evidence="6">ChiHejej3B27-3195</strain>
    </source>
</reference>
<feature type="active site" description="Proton acceptor" evidence="3">
    <location>
        <position position="166"/>
    </location>
</feature>
<evidence type="ECO:0000313" key="7">
    <source>
        <dbReference type="Proteomes" id="UP000824151"/>
    </source>
</evidence>
<dbReference type="Pfam" id="PF01546">
    <property type="entry name" value="Peptidase_M20"/>
    <property type="match status" value="1"/>
</dbReference>
<dbReference type="GO" id="GO:0016787">
    <property type="term" value="F:hydrolase activity"/>
    <property type="evidence" value="ECO:0007669"/>
    <property type="project" value="UniProtKB-KW"/>
</dbReference>
<comment type="caution">
    <text evidence="6">The sequence shown here is derived from an EMBL/GenBank/DDBJ whole genome shotgun (WGS) entry which is preliminary data.</text>
</comment>
<dbReference type="EMBL" id="DXGD01000490">
    <property type="protein sequence ID" value="HIX01072.1"/>
    <property type="molecule type" value="Genomic_DNA"/>
</dbReference>
<name>A0A9D1UV98_9MICC</name>
<dbReference type="InterPro" id="IPR036264">
    <property type="entry name" value="Bact_exopeptidase_dim_dom"/>
</dbReference>
<evidence type="ECO:0000256" key="1">
    <source>
        <dbReference type="ARBA" id="ARBA00022723"/>
    </source>
</evidence>
<protein>
    <submittedName>
        <fullName evidence="6">M20 family metallopeptidase</fullName>
    </submittedName>
</protein>
<dbReference type="InterPro" id="IPR017150">
    <property type="entry name" value="Pept_M20_glutamate_carboxypep"/>
</dbReference>
<dbReference type="InterPro" id="IPR011650">
    <property type="entry name" value="Peptidase_M20_dimer"/>
</dbReference>
<feature type="active site" evidence="3">
    <location>
        <position position="106"/>
    </location>
</feature>
<gene>
    <name evidence="6" type="ORF">H9871_13145</name>
</gene>
<reference evidence="6" key="1">
    <citation type="journal article" date="2021" name="PeerJ">
        <title>Extensive microbial diversity within the chicken gut microbiome revealed by metagenomics and culture.</title>
        <authorList>
            <person name="Gilroy R."/>
            <person name="Ravi A."/>
            <person name="Getino M."/>
            <person name="Pursley I."/>
            <person name="Horton D.L."/>
            <person name="Alikhan N.F."/>
            <person name="Baker D."/>
            <person name="Gharbi K."/>
            <person name="Hall N."/>
            <person name="Watson M."/>
            <person name="Adriaenssens E.M."/>
            <person name="Foster-Nyarko E."/>
            <person name="Jarju S."/>
            <person name="Secka A."/>
            <person name="Antonio M."/>
            <person name="Oren A."/>
            <person name="Chaudhuri R.R."/>
            <person name="La Ragione R."/>
            <person name="Hildebrand F."/>
            <person name="Pallen M.J."/>
        </authorList>
    </citation>
    <scope>NUCLEOTIDE SEQUENCE</scope>
    <source>
        <strain evidence="6">ChiHejej3B27-3195</strain>
    </source>
</reference>
<dbReference type="Pfam" id="PF07687">
    <property type="entry name" value="M20_dimer"/>
    <property type="match status" value="1"/>
</dbReference>
<dbReference type="Gene3D" id="3.40.630.10">
    <property type="entry name" value="Zn peptidases"/>
    <property type="match status" value="1"/>
</dbReference>
<feature type="domain" description="Peptidase M20 dimerisation" evidence="5">
    <location>
        <begin position="200"/>
        <end position="296"/>
    </location>
</feature>
<evidence type="ECO:0000256" key="3">
    <source>
        <dbReference type="PIRSR" id="PIRSR037238-1"/>
    </source>
</evidence>
<feature type="compositionally biased region" description="Polar residues" evidence="4">
    <location>
        <begin position="1"/>
        <end position="13"/>
    </location>
</feature>
<organism evidence="6 7">
    <name type="scientific">Candidatus Nesterenkonia stercoripullorum</name>
    <dbReference type="NCBI Taxonomy" id="2838701"/>
    <lineage>
        <taxon>Bacteria</taxon>
        <taxon>Bacillati</taxon>
        <taxon>Actinomycetota</taxon>
        <taxon>Actinomycetes</taxon>
        <taxon>Micrococcales</taxon>
        <taxon>Micrococcaceae</taxon>
        <taxon>Nesterenkonia</taxon>
    </lineage>
</organism>
<proteinExistence type="predicted"/>
<dbReference type="SUPFAM" id="SSF53187">
    <property type="entry name" value="Zn-dependent exopeptidases"/>
    <property type="match status" value="1"/>
</dbReference>
<dbReference type="InterPro" id="IPR050072">
    <property type="entry name" value="Peptidase_M20A"/>
</dbReference>
<evidence type="ECO:0000259" key="5">
    <source>
        <dbReference type="Pfam" id="PF07687"/>
    </source>
</evidence>
<dbReference type="AlphaFoldDB" id="A0A9D1UV98"/>
<dbReference type="GO" id="GO:0046872">
    <property type="term" value="F:metal ion binding"/>
    <property type="evidence" value="ECO:0007669"/>
    <property type="project" value="UniProtKB-KW"/>
</dbReference>
<keyword evidence="2" id="KW-0378">Hydrolase</keyword>
<dbReference type="PIRSF" id="PIRSF037238">
    <property type="entry name" value="Carboxypeptidase_G2"/>
    <property type="match status" value="1"/>
</dbReference>
<dbReference type="Proteomes" id="UP000824151">
    <property type="component" value="Unassembled WGS sequence"/>
</dbReference>
<evidence type="ECO:0000313" key="6">
    <source>
        <dbReference type="EMBL" id="HIX01072.1"/>
    </source>
</evidence>
<sequence>MSSQVSPEHSATTAAPRRHASGPADPLLSAAEGRLEGMLADIQRAVEIETPSSDIEAVGAGAEDLARVVAERLHAEPEVIVRDCVKHLRVRFGPGPAKVVLLNHQDTVWPVGTLARKPFSRADGVLRGPGVFDMLTGAVMSIHAVAMLAELGEPLEGLSMLITSDEEIGSPSSSELITSEAAAARAVLVMEAAAGSALKVARKGIAMYTVVVHGHAAHAGLEPEKGVNAGIALGTLLPRIAALSDEGERTTVTPTVISAGTTTNTVPARAQVAVDARAVTAEEQRRVDREIRELTTDVDGASVEVRGGINRPPMERSATWALFEDAQRVAAELGLEVPAAVEVGGGSDGNFTAGLGIPTLDGLGAVGDGAHAEHEHALIAEIAPRTALLAGLIRDQLRR</sequence>
<dbReference type="SUPFAM" id="SSF55031">
    <property type="entry name" value="Bacterial exopeptidase dimerisation domain"/>
    <property type="match status" value="1"/>
</dbReference>
<keyword evidence="1" id="KW-0479">Metal-binding</keyword>
<dbReference type="PANTHER" id="PTHR43808">
    <property type="entry name" value="ACETYLORNITHINE DEACETYLASE"/>
    <property type="match status" value="1"/>
</dbReference>
<feature type="region of interest" description="Disordered" evidence="4">
    <location>
        <begin position="1"/>
        <end position="26"/>
    </location>
</feature>
<dbReference type="InterPro" id="IPR002933">
    <property type="entry name" value="Peptidase_M20"/>
</dbReference>